<dbReference type="AlphaFoldDB" id="A0A177NJL4"/>
<dbReference type="InterPro" id="IPR002123">
    <property type="entry name" value="Plipid/glycerol_acylTrfase"/>
</dbReference>
<dbReference type="SMART" id="SM00563">
    <property type="entry name" value="PlsC"/>
    <property type="match status" value="1"/>
</dbReference>
<dbReference type="RefSeq" id="WP_066980018.1">
    <property type="nucleotide sequence ID" value="NZ_LUUI01000088.1"/>
</dbReference>
<dbReference type="PANTHER" id="PTHR10434">
    <property type="entry name" value="1-ACYL-SN-GLYCEROL-3-PHOSPHATE ACYLTRANSFERASE"/>
    <property type="match status" value="1"/>
</dbReference>
<keyword evidence="4" id="KW-1133">Transmembrane helix</keyword>
<dbReference type="GO" id="GO:0003841">
    <property type="term" value="F:1-acylglycerol-3-phosphate O-acyltransferase activity"/>
    <property type="evidence" value="ECO:0007669"/>
    <property type="project" value="TreeGrafter"/>
</dbReference>
<comment type="caution">
    <text evidence="6">The sequence shown here is derived from an EMBL/GenBank/DDBJ whole genome shotgun (WGS) entry which is preliminary data.</text>
</comment>
<dbReference type="Proteomes" id="UP000078476">
    <property type="component" value="Unassembled WGS sequence"/>
</dbReference>
<evidence type="ECO:0000256" key="3">
    <source>
        <dbReference type="ARBA" id="ARBA00023315"/>
    </source>
</evidence>
<evidence type="ECO:0000313" key="7">
    <source>
        <dbReference type="Proteomes" id="UP000078476"/>
    </source>
</evidence>
<gene>
    <name evidence="6" type="ORF">A1359_06100</name>
</gene>
<reference evidence="6 7" key="1">
    <citation type="submission" date="2016-03" db="EMBL/GenBank/DDBJ databases">
        <authorList>
            <person name="Ploux O."/>
        </authorList>
    </citation>
    <scope>NUCLEOTIDE SEQUENCE [LARGE SCALE GENOMIC DNA]</scope>
    <source>
        <strain evidence="6 7">R-45370</strain>
    </source>
</reference>
<evidence type="ECO:0000313" key="6">
    <source>
        <dbReference type="EMBL" id="OAI17389.1"/>
    </source>
</evidence>
<dbReference type="STRING" id="980561.A1359_06100"/>
<keyword evidence="3 6" id="KW-0012">Acyltransferase</keyword>
<keyword evidence="4" id="KW-0812">Transmembrane</keyword>
<dbReference type="OrthoDB" id="9812274at2"/>
<evidence type="ECO:0000256" key="1">
    <source>
        <dbReference type="ARBA" id="ARBA00005189"/>
    </source>
</evidence>
<proteinExistence type="predicted"/>
<feature type="transmembrane region" description="Helical" evidence="4">
    <location>
        <begin position="12"/>
        <end position="45"/>
    </location>
</feature>
<dbReference type="SUPFAM" id="SSF69593">
    <property type="entry name" value="Glycerol-3-phosphate (1)-acyltransferase"/>
    <property type="match status" value="1"/>
</dbReference>
<dbReference type="Pfam" id="PF01553">
    <property type="entry name" value="Acyltransferase"/>
    <property type="match status" value="1"/>
</dbReference>
<dbReference type="PANTHER" id="PTHR10434:SF66">
    <property type="entry name" value="PHOSPHOLIPID_GLYCEROL ACYLTRANSFERASE DOMAIN-CONTAINING PROTEIN"/>
    <property type="match status" value="1"/>
</dbReference>
<evidence type="ECO:0000256" key="4">
    <source>
        <dbReference type="SAM" id="Phobius"/>
    </source>
</evidence>
<evidence type="ECO:0000259" key="5">
    <source>
        <dbReference type="SMART" id="SM00563"/>
    </source>
</evidence>
<dbReference type="CDD" id="cd07989">
    <property type="entry name" value="LPLAT_AGPAT-like"/>
    <property type="match status" value="1"/>
</dbReference>
<keyword evidence="4" id="KW-0472">Membrane</keyword>
<dbReference type="GO" id="GO:0006654">
    <property type="term" value="P:phosphatidic acid biosynthetic process"/>
    <property type="evidence" value="ECO:0007669"/>
    <property type="project" value="TreeGrafter"/>
</dbReference>
<keyword evidence="2 6" id="KW-0808">Transferase</keyword>
<evidence type="ECO:0000256" key="2">
    <source>
        <dbReference type="ARBA" id="ARBA00022679"/>
    </source>
</evidence>
<protein>
    <submittedName>
        <fullName evidence="6">Acyltransferase</fullName>
    </submittedName>
</protein>
<comment type="pathway">
    <text evidence="1">Lipid metabolism.</text>
</comment>
<keyword evidence="7" id="KW-1185">Reference proteome</keyword>
<feature type="domain" description="Phospholipid/glycerol acyltransferase" evidence="5">
    <location>
        <begin position="87"/>
        <end position="195"/>
    </location>
</feature>
<sequence length="259" mass="29401">MLKKVLNYYWRLAATGLSFCLFGAVGILFWGLLFPLIAPFLGNGLQKKRRSRRIMQYIFRLYMDFMRGIGILNYEVHGGEHINTPGNLVVANHPSLLDVVFLISQIRNATCIVKPALANNPCMRIPIRAMGYIYAEESEALLEHCAQELHEGAILIIFPEGTRTTPGKPFKFQRGAAAIALQAEAEMLPITIRCSPTTLTKQEKWYQIPQKKFTLQLDVGDHIRLSPIVDNASRSLATRRVTRYLEQYFIEQLAHHGKS</sequence>
<organism evidence="6 7">
    <name type="scientific">Methylomonas lenta</name>
    <dbReference type="NCBI Taxonomy" id="980561"/>
    <lineage>
        <taxon>Bacteria</taxon>
        <taxon>Pseudomonadati</taxon>
        <taxon>Pseudomonadota</taxon>
        <taxon>Gammaproteobacteria</taxon>
        <taxon>Methylococcales</taxon>
        <taxon>Methylococcaceae</taxon>
        <taxon>Methylomonas</taxon>
    </lineage>
</organism>
<accession>A0A177NJL4</accession>
<dbReference type="EMBL" id="LUUI01000088">
    <property type="protein sequence ID" value="OAI17389.1"/>
    <property type="molecule type" value="Genomic_DNA"/>
</dbReference>
<name>A0A177NJL4_9GAMM</name>